<reference evidence="1" key="1">
    <citation type="journal article" date="2021" name="Proc. Natl. Acad. Sci. U.S.A.">
        <title>A Catalog of Tens of Thousands of Viruses from Human Metagenomes Reveals Hidden Associations with Chronic Diseases.</title>
        <authorList>
            <person name="Tisza M.J."/>
            <person name="Buck C.B."/>
        </authorList>
    </citation>
    <scope>NUCLEOTIDE SEQUENCE</scope>
    <source>
        <strain evidence="1">CtGdK3</strain>
    </source>
</reference>
<organism evidence="1">
    <name type="scientific">Siphoviridae sp. ctGdK3</name>
    <dbReference type="NCBI Taxonomy" id="2826222"/>
    <lineage>
        <taxon>Viruses</taxon>
        <taxon>Duplodnaviria</taxon>
        <taxon>Heunggongvirae</taxon>
        <taxon>Uroviricota</taxon>
        <taxon>Caudoviricetes</taxon>
    </lineage>
</organism>
<proteinExistence type="predicted"/>
<accession>A0A8S5MU73</accession>
<name>A0A8S5MU73_9CAUD</name>
<dbReference type="EMBL" id="BK014990">
    <property type="protein sequence ID" value="DAD85917.1"/>
    <property type="molecule type" value="Genomic_DNA"/>
</dbReference>
<protein>
    <submittedName>
        <fullName evidence="1">Uncharacterized protein</fullName>
    </submittedName>
</protein>
<sequence length="48" mass="5596">MDYADRLDMMDDDCDIQGYPLNDDRCAGCPLDGHCEFVKCKEKEHERV</sequence>
<evidence type="ECO:0000313" key="1">
    <source>
        <dbReference type="EMBL" id="DAD85917.1"/>
    </source>
</evidence>